<organism evidence="8 9">
    <name type="scientific">Chloropicon roscoffensis</name>
    <dbReference type="NCBI Taxonomy" id="1461544"/>
    <lineage>
        <taxon>Eukaryota</taxon>
        <taxon>Viridiplantae</taxon>
        <taxon>Chlorophyta</taxon>
        <taxon>Chloropicophyceae</taxon>
        <taxon>Chloropicales</taxon>
        <taxon>Chloropicaceae</taxon>
        <taxon>Chloropicon</taxon>
    </lineage>
</organism>
<evidence type="ECO:0000259" key="7">
    <source>
        <dbReference type="PROSITE" id="PS50902"/>
    </source>
</evidence>
<dbReference type="PANTHER" id="PTHR42809:SF1">
    <property type="entry name" value="FLAVODOXIN 1"/>
    <property type="match status" value="1"/>
</dbReference>
<dbReference type="NCBIfam" id="TIGR01752">
    <property type="entry name" value="flav_long"/>
    <property type="match status" value="1"/>
</dbReference>
<evidence type="ECO:0000256" key="3">
    <source>
        <dbReference type="ARBA" id="ARBA00022448"/>
    </source>
</evidence>
<dbReference type="GO" id="GO:0009055">
    <property type="term" value="F:electron transfer activity"/>
    <property type="evidence" value="ECO:0007669"/>
    <property type="project" value="InterPro"/>
</dbReference>
<dbReference type="Proteomes" id="UP001472866">
    <property type="component" value="Chromosome 16"/>
</dbReference>
<dbReference type="NCBIfam" id="NF006738">
    <property type="entry name" value="PRK09267.1-4"/>
    <property type="match status" value="1"/>
</dbReference>
<keyword evidence="6" id="KW-0249">Electron transport</keyword>
<dbReference type="NCBIfam" id="NF006739">
    <property type="entry name" value="PRK09267.1-5"/>
    <property type="match status" value="1"/>
</dbReference>
<protein>
    <submittedName>
        <fullName evidence="8">Flavodoxin</fullName>
    </submittedName>
</protein>
<name>A0AAX4PKL6_9CHLO</name>
<proteinExistence type="inferred from homology"/>
<dbReference type="SUPFAM" id="SSF52218">
    <property type="entry name" value="Flavoproteins"/>
    <property type="match status" value="1"/>
</dbReference>
<dbReference type="InterPro" id="IPR050619">
    <property type="entry name" value="Flavodoxin"/>
</dbReference>
<dbReference type="AlphaFoldDB" id="A0AAX4PKL6"/>
<evidence type="ECO:0000313" key="8">
    <source>
        <dbReference type="EMBL" id="WZN66848.1"/>
    </source>
</evidence>
<dbReference type="Gene3D" id="3.40.50.360">
    <property type="match status" value="1"/>
</dbReference>
<dbReference type="GO" id="GO:0010181">
    <property type="term" value="F:FMN binding"/>
    <property type="evidence" value="ECO:0007669"/>
    <property type="project" value="InterPro"/>
</dbReference>
<dbReference type="InterPro" id="IPR008254">
    <property type="entry name" value="Flavodoxin/NO_synth"/>
</dbReference>
<evidence type="ECO:0000256" key="1">
    <source>
        <dbReference type="ARBA" id="ARBA00001917"/>
    </source>
</evidence>
<evidence type="ECO:0000256" key="2">
    <source>
        <dbReference type="ARBA" id="ARBA00005267"/>
    </source>
</evidence>
<dbReference type="PROSITE" id="PS50902">
    <property type="entry name" value="FLAVODOXIN_LIKE"/>
    <property type="match status" value="1"/>
</dbReference>
<dbReference type="PANTHER" id="PTHR42809">
    <property type="entry name" value="FLAVODOXIN 2"/>
    <property type="match status" value="1"/>
</dbReference>
<dbReference type="Pfam" id="PF00258">
    <property type="entry name" value="Flavodoxin_1"/>
    <property type="match status" value="1"/>
</dbReference>
<evidence type="ECO:0000256" key="4">
    <source>
        <dbReference type="ARBA" id="ARBA00022630"/>
    </source>
</evidence>
<gene>
    <name evidence="8" type="ORF">HKI87_16g84190</name>
</gene>
<dbReference type="PIRSF" id="PIRSF038996">
    <property type="entry name" value="FldA"/>
    <property type="match status" value="1"/>
</dbReference>
<comment type="similarity">
    <text evidence="2">Belongs to the flavodoxin family.</text>
</comment>
<keyword evidence="9" id="KW-1185">Reference proteome</keyword>
<keyword evidence="3" id="KW-0813">Transport</keyword>
<sequence length="201" mass="21199">MLTKSSFSGARLAIKAASRRAAAVRMGARAEVGLFYSTSTGNTEAAADWISQKFEGDISDPTDIGEIDVDDLTGYSGLIVGAPTWNTGADEGRSGTAWDEVIDEIKDLDLSGKKVAVFGCGDSSSYGDYFCDAIEEVYTAMKEAGAEMVGSVATDGYDFSESKSVIDGKFCGLPLDEDNESDMTEERVAAWCAQISGEGLA</sequence>
<accession>A0AAX4PKL6</accession>
<keyword evidence="4" id="KW-0285">Flavoprotein</keyword>
<dbReference type="EMBL" id="CP151516">
    <property type="protein sequence ID" value="WZN66848.1"/>
    <property type="molecule type" value="Genomic_DNA"/>
</dbReference>
<feature type="domain" description="Flavodoxin-like" evidence="7">
    <location>
        <begin position="32"/>
        <end position="196"/>
    </location>
</feature>
<evidence type="ECO:0000256" key="5">
    <source>
        <dbReference type="ARBA" id="ARBA00022643"/>
    </source>
</evidence>
<reference evidence="8 9" key="1">
    <citation type="submission" date="2024-03" db="EMBL/GenBank/DDBJ databases">
        <title>Complete genome sequence of the green alga Chloropicon roscoffensis RCC1871.</title>
        <authorList>
            <person name="Lemieux C."/>
            <person name="Pombert J.-F."/>
            <person name="Otis C."/>
            <person name="Turmel M."/>
        </authorList>
    </citation>
    <scope>NUCLEOTIDE SEQUENCE [LARGE SCALE GENOMIC DNA]</scope>
    <source>
        <strain evidence="8 9">RCC1871</strain>
    </source>
</reference>
<dbReference type="InterPro" id="IPR001226">
    <property type="entry name" value="Flavodoxin_CS"/>
</dbReference>
<dbReference type="InterPro" id="IPR010086">
    <property type="entry name" value="Flavodoxin_lc"/>
</dbReference>
<dbReference type="InterPro" id="IPR029039">
    <property type="entry name" value="Flavoprotein-like_sf"/>
</dbReference>
<comment type="cofactor">
    <cofactor evidence="1">
        <name>FMN</name>
        <dbReference type="ChEBI" id="CHEBI:58210"/>
    </cofactor>
</comment>
<keyword evidence="5" id="KW-0288">FMN</keyword>
<evidence type="ECO:0000313" key="9">
    <source>
        <dbReference type="Proteomes" id="UP001472866"/>
    </source>
</evidence>
<evidence type="ECO:0000256" key="6">
    <source>
        <dbReference type="ARBA" id="ARBA00022982"/>
    </source>
</evidence>
<dbReference type="PROSITE" id="PS00201">
    <property type="entry name" value="FLAVODOXIN"/>
    <property type="match status" value="1"/>
</dbReference>